<accession>A0A094JJ67</accession>
<gene>
    <name evidence="2" type="ORF">JS44_00350</name>
</gene>
<evidence type="ECO:0000313" key="2">
    <source>
        <dbReference type="EMBL" id="KFZ32596.1"/>
    </source>
</evidence>
<feature type="transmembrane region" description="Helical" evidence="1">
    <location>
        <begin position="27"/>
        <end position="45"/>
    </location>
</feature>
<feature type="transmembrane region" description="Helical" evidence="1">
    <location>
        <begin position="5"/>
        <end position="21"/>
    </location>
</feature>
<keyword evidence="1" id="KW-0812">Transmembrane</keyword>
<keyword evidence="1" id="KW-1133">Transmembrane helix</keyword>
<organism evidence="2">
    <name type="scientific">Anoxybacillus flavithermus</name>
    <dbReference type="NCBI Taxonomy" id="33934"/>
    <lineage>
        <taxon>Bacteria</taxon>
        <taxon>Bacillati</taxon>
        <taxon>Bacillota</taxon>
        <taxon>Bacilli</taxon>
        <taxon>Bacillales</taxon>
        <taxon>Anoxybacillaceae</taxon>
        <taxon>Anoxybacillus</taxon>
    </lineage>
</organism>
<sequence length="94" mass="10642">MRNALKVALFILVFIGFLTITKDYWEGWLLGTFSLFVTLSVILFHSSSFRKPPSDKTLTWLVLFGSFPLIGFIFICSSGKIIARNDFSEKGATR</sequence>
<keyword evidence="1" id="KW-0472">Membrane</keyword>
<name>A0A094JJ67_9BACL</name>
<feature type="transmembrane region" description="Helical" evidence="1">
    <location>
        <begin position="57"/>
        <end position="75"/>
    </location>
</feature>
<dbReference type="EMBL" id="JPZO01000002">
    <property type="protein sequence ID" value="KFZ32596.1"/>
    <property type="molecule type" value="Genomic_DNA"/>
</dbReference>
<reference evidence="2" key="1">
    <citation type="submission" date="2014-08" db="EMBL/GenBank/DDBJ databases">
        <title>Fullgenome sequencing of Anoxybacillus sp.25 isolate from Garga hot-spring Russia.</title>
        <authorList>
            <person name="Rozanov A.S."/>
            <person name="Kotenko A.V."/>
            <person name="Malup T.K."/>
            <person name="Peltek S.E."/>
        </authorList>
    </citation>
    <scope>NUCLEOTIDE SEQUENCE [LARGE SCALE GENOMIC DNA]</scope>
    <source>
        <strain evidence="2">25</strain>
    </source>
</reference>
<protein>
    <submittedName>
        <fullName evidence="2">Uncharacterized protein</fullName>
    </submittedName>
</protein>
<proteinExistence type="predicted"/>
<comment type="caution">
    <text evidence="2">The sequence shown here is derived from an EMBL/GenBank/DDBJ whole genome shotgun (WGS) entry which is preliminary data.</text>
</comment>
<evidence type="ECO:0000256" key="1">
    <source>
        <dbReference type="SAM" id="Phobius"/>
    </source>
</evidence>
<dbReference type="AlphaFoldDB" id="A0A094JJ67"/>